<sequence length="182" mass="19292">MTVPLLVSSARLAAAPLAVSVSRLVVRHALKVWDLDDHTDTAGLVMSELVTNAVRATNDPHGVIGVQLCAVASSLYVEVWDTKADTLPVRKRPKTDAEGGRGLLLIDAVAESWGTEPSRTGGKVVWADLGLGWPLTTPPSGTLHPPLQLPPGSRALRGRAEEQAKRALYERVLTTVGNAVSP</sequence>
<keyword evidence="1" id="KW-0723">Serine/threonine-protein kinase</keyword>
<proteinExistence type="predicted"/>
<dbReference type="AlphaFoldDB" id="A0A0L0KPQ4"/>
<evidence type="ECO:0000313" key="3">
    <source>
        <dbReference type="EMBL" id="KND39585.1"/>
    </source>
</evidence>
<dbReference type="CDD" id="cd16936">
    <property type="entry name" value="HATPase_RsbW-like"/>
    <property type="match status" value="1"/>
</dbReference>
<keyword evidence="1" id="KW-0808">Transferase</keyword>
<dbReference type="PANTHER" id="PTHR35526">
    <property type="entry name" value="ANTI-SIGMA-F FACTOR RSBW-RELATED"/>
    <property type="match status" value="1"/>
</dbReference>
<feature type="domain" description="Histidine kinase/HSP90-like ATPase" evidence="2">
    <location>
        <begin position="14"/>
        <end position="126"/>
    </location>
</feature>
<accession>A0A0L0KPQ4</accession>
<dbReference type="SUPFAM" id="SSF55874">
    <property type="entry name" value="ATPase domain of HSP90 chaperone/DNA topoisomerase II/histidine kinase"/>
    <property type="match status" value="1"/>
</dbReference>
<protein>
    <recommendedName>
        <fullName evidence="2">Histidine kinase/HSP90-like ATPase domain-containing protein</fullName>
    </recommendedName>
</protein>
<dbReference type="PATRIC" id="fig|42234.21.peg.427"/>
<dbReference type="InterPro" id="IPR050267">
    <property type="entry name" value="Anti-sigma-factor_SerPK"/>
</dbReference>
<dbReference type="Gene3D" id="3.30.565.10">
    <property type="entry name" value="Histidine kinase-like ATPase, C-terminal domain"/>
    <property type="match status" value="1"/>
</dbReference>
<dbReference type="PANTHER" id="PTHR35526:SF3">
    <property type="entry name" value="ANTI-SIGMA-F FACTOR RSBW"/>
    <property type="match status" value="1"/>
</dbReference>
<keyword evidence="1" id="KW-0418">Kinase</keyword>
<dbReference type="Pfam" id="PF13581">
    <property type="entry name" value="HATPase_c_2"/>
    <property type="match status" value="1"/>
</dbReference>
<evidence type="ECO:0000259" key="2">
    <source>
        <dbReference type="Pfam" id="PF13581"/>
    </source>
</evidence>
<reference evidence="4" key="1">
    <citation type="submission" date="2014-07" db="EMBL/GenBank/DDBJ databases">
        <title>Genome sequencing of plant-pathogenic Streptomyces species.</title>
        <authorList>
            <person name="Harrison J."/>
            <person name="Sapp M."/>
            <person name="Thwaites R."/>
            <person name="Studholme D.J."/>
        </authorList>
    </citation>
    <scope>NUCLEOTIDE SEQUENCE [LARGE SCALE GENOMIC DNA]</scope>
    <source>
        <strain evidence="4">NCPPB 4445</strain>
    </source>
</reference>
<dbReference type="RefSeq" id="WP_050369121.1">
    <property type="nucleotide sequence ID" value="NZ_KQ257800.1"/>
</dbReference>
<organism evidence="3 4">
    <name type="scientific">Streptomyces acidiscabies</name>
    <dbReference type="NCBI Taxonomy" id="42234"/>
    <lineage>
        <taxon>Bacteria</taxon>
        <taxon>Bacillati</taxon>
        <taxon>Actinomycetota</taxon>
        <taxon>Actinomycetes</taxon>
        <taxon>Kitasatosporales</taxon>
        <taxon>Streptomycetaceae</taxon>
        <taxon>Streptomyces</taxon>
    </lineage>
</organism>
<evidence type="ECO:0000313" key="4">
    <source>
        <dbReference type="Proteomes" id="UP000037151"/>
    </source>
</evidence>
<evidence type="ECO:0000256" key="1">
    <source>
        <dbReference type="ARBA" id="ARBA00022527"/>
    </source>
</evidence>
<dbReference type="EMBL" id="JPPY01000020">
    <property type="protein sequence ID" value="KND39585.1"/>
    <property type="molecule type" value="Genomic_DNA"/>
</dbReference>
<dbReference type="GO" id="GO:0004674">
    <property type="term" value="F:protein serine/threonine kinase activity"/>
    <property type="evidence" value="ECO:0007669"/>
    <property type="project" value="UniProtKB-KW"/>
</dbReference>
<dbReference type="InterPro" id="IPR003594">
    <property type="entry name" value="HATPase_dom"/>
</dbReference>
<comment type="caution">
    <text evidence="3">The sequence shown here is derived from an EMBL/GenBank/DDBJ whole genome shotgun (WGS) entry which is preliminary data.</text>
</comment>
<dbReference type="InterPro" id="IPR036890">
    <property type="entry name" value="HATPase_C_sf"/>
</dbReference>
<name>A0A0L0KPQ4_9ACTN</name>
<dbReference type="Proteomes" id="UP000037151">
    <property type="component" value="Unassembled WGS sequence"/>
</dbReference>
<gene>
    <name evidence="3" type="ORF">IQ63_02075</name>
</gene>